<dbReference type="InterPro" id="IPR016181">
    <property type="entry name" value="Acyl_CoA_acyltransferase"/>
</dbReference>
<reference evidence="2 3" key="1">
    <citation type="submission" date="2017-03" db="EMBL/GenBank/DDBJ databases">
        <authorList>
            <person name="Afonso C.L."/>
            <person name="Miller P.J."/>
            <person name="Scott M.A."/>
            <person name="Spackman E."/>
            <person name="Goraichik I."/>
            <person name="Dimitrov K.M."/>
            <person name="Suarez D.L."/>
            <person name="Swayne D.E."/>
        </authorList>
    </citation>
    <scope>NUCLEOTIDE SEQUENCE [LARGE SCALE GENOMIC DNA]</scope>
    <source>
        <strain evidence="2">SB41UT1</strain>
    </source>
</reference>
<gene>
    <name evidence="2" type="ORF">EHSB41UT_03250</name>
</gene>
<dbReference type="InterPro" id="IPR000182">
    <property type="entry name" value="GNAT_dom"/>
</dbReference>
<evidence type="ECO:0000313" key="2">
    <source>
        <dbReference type="EMBL" id="SMA49427.1"/>
    </source>
</evidence>
<keyword evidence="3" id="KW-1185">Reference proteome</keyword>
<dbReference type="Gene3D" id="3.40.630.30">
    <property type="match status" value="1"/>
</dbReference>
<evidence type="ECO:0000259" key="1">
    <source>
        <dbReference type="PROSITE" id="PS51186"/>
    </source>
</evidence>
<dbReference type="SUPFAM" id="SSF55729">
    <property type="entry name" value="Acyl-CoA N-acyltransferases (Nat)"/>
    <property type="match status" value="1"/>
</dbReference>
<dbReference type="PROSITE" id="PS51186">
    <property type="entry name" value="GNAT"/>
    <property type="match status" value="1"/>
</dbReference>
<proteinExistence type="predicted"/>
<dbReference type="Proteomes" id="UP000196573">
    <property type="component" value="Unassembled WGS sequence"/>
</dbReference>
<name>A0A1X7AMD0_9GAMM</name>
<protein>
    <recommendedName>
        <fullName evidence="1">N-acetyltransferase domain-containing protein</fullName>
    </recommendedName>
</protein>
<dbReference type="AlphaFoldDB" id="A0A1X7AMD0"/>
<evidence type="ECO:0000313" key="3">
    <source>
        <dbReference type="Proteomes" id="UP000196573"/>
    </source>
</evidence>
<accession>A0A1X7AMD0</accession>
<sequence length="149" mass="17117">MEVRPYTNNDKAAILRIFHSNCPKYFDASEEPGLIDFLDNYTDENYLVALEDGEVIGCGGHYTKGDKHAIAWAMFQHGSIGPRRLLKVAQWFYGEMEKRMLAHGQRFDVYINTTQLMVSLFSRFGFKAYETIPDGFGKGLDEVKMVKQF</sequence>
<dbReference type="GO" id="GO:0016747">
    <property type="term" value="F:acyltransferase activity, transferring groups other than amino-acyl groups"/>
    <property type="evidence" value="ECO:0007669"/>
    <property type="project" value="InterPro"/>
</dbReference>
<dbReference type="EMBL" id="FWPT01000007">
    <property type="protein sequence ID" value="SMA49427.1"/>
    <property type="molecule type" value="Genomic_DNA"/>
</dbReference>
<feature type="domain" description="N-acetyltransferase" evidence="1">
    <location>
        <begin position="1"/>
        <end position="149"/>
    </location>
</feature>
<dbReference type="RefSeq" id="WP_087111742.1">
    <property type="nucleotide sequence ID" value="NZ_CBCSCN010000007.1"/>
</dbReference>
<organism evidence="2 3">
    <name type="scientific">Parendozoicomonas haliclonae</name>
    <dbReference type="NCBI Taxonomy" id="1960125"/>
    <lineage>
        <taxon>Bacteria</taxon>
        <taxon>Pseudomonadati</taxon>
        <taxon>Pseudomonadota</taxon>
        <taxon>Gammaproteobacteria</taxon>
        <taxon>Oceanospirillales</taxon>
        <taxon>Endozoicomonadaceae</taxon>
        <taxon>Parendozoicomonas</taxon>
    </lineage>
</organism>
<dbReference type="OrthoDB" id="2380306at2"/>